<dbReference type="Proteomes" id="UP000217790">
    <property type="component" value="Unassembled WGS sequence"/>
</dbReference>
<evidence type="ECO:0000313" key="1">
    <source>
        <dbReference type="EMBL" id="PBK95063.1"/>
    </source>
</evidence>
<dbReference type="EMBL" id="KZ293652">
    <property type="protein sequence ID" value="PBK95063.1"/>
    <property type="molecule type" value="Genomic_DNA"/>
</dbReference>
<reference evidence="2" key="1">
    <citation type="journal article" date="2017" name="Nat. Ecol. Evol.">
        <title>Genome expansion and lineage-specific genetic innovations in the forest pathogenic fungi Armillaria.</title>
        <authorList>
            <person name="Sipos G."/>
            <person name="Prasanna A.N."/>
            <person name="Walter M.C."/>
            <person name="O'Connor E."/>
            <person name="Balint B."/>
            <person name="Krizsan K."/>
            <person name="Kiss B."/>
            <person name="Hess J."/>
            <person name="Varga T."/>
            <person name="Slot J."/>
            <person name="Riley R."/>
            <person name="Boka B."/>
            <person name="Rigling D."/>
            <person name="Barry K."/>
            <person name="Lee J."/>
            <person name="Mihaltcheva S."/>
            <person name="LaButti K."/>
            <person name="Lipzen A."/>
            <person name="Waldron R."/>
            <person name="Moloney N.M."/>
            <person name="Sperisen C."/>
            <person name="Kredics L."/>
            <person name="Vagvoelgyi C."/>
            <person name="Patrignani A."/>
            <person name="Fitzpatrick D."/>
            <person name="Nagy I."/>
            <person name="Doyle S."/>
            <person name="Anderson J.B."/>
            <person name="Grigoriev I.V."/>
            <person name="Gueldener U."/>
            <person name="Muensterkoetter M."/>
            <person name="Nagy L.G."/>
        </authorList>
    </citation>
    <scope>NUCLEOTIDE SEQUENCE [LARGE SCALE GENOMIC DNA]</scope>
    <source>
        <strain evidence="2">Ar21-2</strain>
    </source>
</reference>
<protein>
    <submittedName>
        <fullName evidence="1">Uncharacterized protein</fullName>
    </submittedName>
</protein>
<evidence type="ECO:0000313" key="2">
    <source>
        <dbReference type="Proteomes" id="UP000217790"/>
    </source>
</evidence>
<dbReference type="OrthoDB" id="10462325at2759"/>
<gene>
    <name evidence="1" type="ORF">ARMGADRAFT_1163757</name>
</gene>
<keyword evidence="2" id="KW-1185">Reference proteome</keyword>
<dbReference type="AlphaFoldDB" id="A0A2H3E3C2"/>
<accession>A0A2H3E3C2</accession>
<organism evidence="1 2">
    <name type="scientific">Armillaria gallica</name>
    <name type="common">Bulbous honey fungus</name>
    <name type="synonym">Armillaria bulbosa</name>
    <dbReference type="NCBI Taxonomy" id="47427"/>
    <lineage>
        <taxon>Eukaryota</taxon>
        <taxon>Fungi</taxon>
        <taxon>Dikarya</taxon>
        <taxon>Basidiomycota</taxon>
        <taxon>Agaricomycotina</taxon>
        <taxon>Agaricomycetes</taxon>
        <taxon>Agaricomycetidae</taxon>
        <taxon>Agaricales</taxon>
        <taxon>Marasmiineae</taxon>
        <taxon>Physalacriaceae</taxon>
        <taxon>Armillaria</taxon>
    </lineage>
</organism>
<sequence>MAKDSSLAGTGCALSCQWSFNVTRGRQAFITAKEGVTTALSPALSGLPACQPAARHSFPTSLPKRAAVTTSPSSSAILPRLYASPHLSITIVLVPYSFCVLPHTFPLSSHRSKVNRGAYVWCPPSSESEDEDEGVNEPSFKLHTASFSDVPRVCTEWRDFGYGFDAYRRMEDSDREPKRRRVEYHEEGNR</sequence>
<dbReference type="InParanoid" id="A0A2H3E3C2"/>
<name>A0A2H3E3C2_ARMGA</name>
<proteinExistence type="predicted"/>
<dbReference type="STRING" id="47427.A0A2H3E3C2"/>